<gene>
    <name evidence="1" type="ORF">M747DRAFT_40707</name>
</gene>
<proteinExistence type="predicted"/>
<organism evidence="1 2">
    <name type="scientific">Aspergillus niger ATCC 13496</name>
    <dbReference type="NCBI Taxonomy" id="1353008"/>
    <lineage>
        <taxon>Eukaryota</taxon>
        <taxon>Fungi</taxon>
        <taxon>Dikarya</taxon>
        <taxon>Ascomycota</taxon>
        <taxon>Pezizomycotina</taxon>
        <taxon>Eurotiomycetes</taxon>
        <taxon>Eurotiomycetidae</taxon>
        <taxon>Eurotiales</taxon>
        <taxon>Aspergillaceae</taxon>
        <taxon>Aspergillus</taxon>
        <taxon>Aspergillus subgen. Circumdati</taxon>
    </lineage>
</organism>
<reference evidence="1 2" key="1">
    <citation type="submission" date="2018-07" db="EMBL/GenBank/DDBJ databases">
        <title>Section-level genome sequencing of Aspergillus section Nigri to investigate inter- and intra-species variation.</title>
        <authorList>
            <consortium name="DOE Joint Genome Institute"/>
            <person name="Vesth T.C."/>
            <person name="Nybo J.L."/>
            <person name="Theobald S."/>
            <person name="Frisvad J.C."/>
            <person name="Larsen T.O."/>
            <person name="Nielsen K.F."/>
            <person name="Hoof J.B."/>
            <person name="Brandl J."/>
            <person name="Salamov A."/>
            <person name="Riley R."/>
            <person name="Gladden J.M."/>
            <person name="Phatale P."/>
            <person name="Nielsen M.T."/>
            <person name="Lyhne E.K."/>
            <person name="Kogle M.E."/>
            <person name="Strasser K."/>
            <person name="McDonnell E."/>
            <person name="Barry K."/>
            <person name="Clum A."/>
            <person name="Chen C."/>
            <person name="Nolan M."/>
            <person name="Sandor L."/>
            <person name="Kuo A."/>
            <person name="Lipzen A."/>
            <person name="Hainaut M."/>
            <person name="Drula E."/>
            <person name="Tsang A."/>
            <person name="Magnuson J.K."/>
            <person name="Henrissat B."/>
            <person name="Wiebenga A."/>
            <person name="Simmons B.A."/>
            <person name="Makela M.R."/>
            <person name="De vries R.P."/>
            <person name="Grigoriev I.V."/>
            <person name="Mortensen U.H."/>
            <person name="Baker S.E."/>
            <person name="Andersen M.R."/>
        </authorList>
    </citation>
    <scope>NUCLEOTIDE SEQUENCE [LARGE SCALE GENOMIC DNA]</scope>
    <source>
        <strain evidence="1 2">ATCC 13496</strain>
    </source>
</reference>
<protein>
    <submittedName>
        <fullName evidence="1">Uncharacterized protein</fullName>
    </submittedName>
</protein>
<dbReference type="AlphaFoldDB" id="A0A370C0R0"/>
<name>A0A370C0R0_ASPNG</name>
<dbReference type="Proteomes" id="UP000253845">
    <property type="component" value="Unassembled WGS sequence"/>
</dbReference>
<accession>A0A370C0R0</accession>
<sequence length="82" mass="8928">MDHISAVLEHSDLTIASLMSSLGMNSAMRCEAACDGCLHLRKHDFGVYSPASHILISKVRSCRHGHEAIGSQPIQEQALLFP</sequence>
<evidence type="ECO:0000313" key="1">
    <source>
        <dbReference type="EMBL" id="RDH20200.1"/>
    </source>
</evidence>
<dbReference type="VEuPathDB" id="FungiDB:M747DRAFT_40707"/>
<dbReference type="EMBL" id="KZ851915">
    <property type="protein sequence ID" value="RDH20200.1"/>
    <property type="molecule type" value="Genomic_DNA"/>
</dbReference>
<evidence type="ECO:0000313" key="2">
    <source>
        <dbReference type="Proteomes" id="UP000253845"/>
    </source>
</evidence>